<protein>
    <submittedName>
        <fullName evidence="2">Uncharacterized protein</fullName>
    </submittedName>
</protein>
<dbReference type="Proteomes" id="UP000023152">
    <property type="component" value="Unassembled WGS sequence"/>
</dbReference>
<reference evidence="2 3" key="1">
    <citation type="journal article" date="2013" name="Curr. Biol.">
        <title>The Genome of the Foraminiferan Reticulomyxa filosa.</title>
        <authorList>
            <person name="Glockner G."/>
            <person name="Hulsmann N."/>
            <person name="Schleicher M."/>
            <person name="Noegel A.A."/>
            <person name="Eichinger L."/>
            <person name="Gallinger C."/>
            <person name="Pawlowski J."/>
            <person name="Sierra R."/>
            <person name="Euteneuer U."/>
            <person name="Pillet L."/>
            <person name="Moustafa A."/>
            <person name="Platzer M."/>
            <person name="Groth M."/>
            <person name="Szafranski K."/>
            <person name="Schliwa M."/>
        </authorList>
    </citation>
    <scope>NUCLEOTIDE SEQUENCE [LARGE SCALE GENOMIC DNA]</scope>
</reference>
<feature type="region of interest" description="Disordered" evidence="1">
    <location>
        <begin position="96"/>
        <end position="122"/>
    </location>
</feature>
<sequence length="193" mass="22552">MNIVKWQENAIDSGHNYRSNKKAKKKEKRMTTTSGSRGASRFVVITFVGWKSSKLFGENNKKLAPKIKAHTFSQTWRTLSMEKDWKELQHHFNELHQQENDEEEKEKNKEKEQKKKISPSESEEVEKVSQWRKCYLEITINQKTAITERNQANKNASCVVVILKKEKKIENKNEISNCSVARNCRHCSSIVVI</sequence>
<gene>
    <name evidence="2" type="ORF">RFI_01923</name>
</gene>
<evidence type="ECO:0000256" key="1">
    <source>
        <dbReference type="SAM" id="MobiDB-lite"/>
    </source>
</evidence>
<feature type="region of interest" description="Disordered" evidence="1">
    <location>
        <begin position="14"/>
        <end position="35"/>
    </location>
</feature>
<dbReference type="AlphaFoldDB" id="X6PAG4"/>
<organism evidence="2 3">
    <name type="scientific">Reticulomyxa filosa</name>
    <dbReference type="NCBI Taxonomy" id="46433"/>
    <lineage>
        <taxon>Eukaryota</taxon>
        <taxon>Sar</taxon>
        <taxon>Rhizaria</taxon>
        <taxon>Retaria</taxon>
        <taxon>Foraminifera</taxon>
        <taxon>Monothalamids</taxon>
        <taxon>Reticulomyxidae</taxon>
        <taxon>Reticulomyxa</taxon>
    </lineage>
</organism>
<evidence type="ECO:0000313" key="3">
    <source>
        <dbReference type="Proteomes" id="UP000023152"/>
    </source>
</evidence>
<name>X6PAG4_RETFI</name>
<feature type="compositionally biased region" description="Basic and acidic residues" evidence="1">
    <location>
        <begin position="96"/>
        <end position="115"/>
    </location>
</feature>
<proteinExistence type="predicted"/>
<feature type="compositionally biased region" description="Basic residues" evidence="1">
    <location>
        <begin position="18"/>
        <end position="28"/>
    </location>
</feature>
<dbReference type="EMBL" id="ASPP01001906">
    <property type="protein sequence ID" value="ETO35151.1"/>
    <property type="molecule type" value="Genomic_DNA"/>
</dbReference>
<keyword evidence="3" id="KW-1185">Reference proteome</keyword>
<evidence type="ECO:0000313" key="2">
    <source>
        <dbReference type="EMBL" id="ETO35151.1"/>
    </source>
</evidence>
<accession>X6PAG4</accession>
<comment type="caution">
    <text evidence="2">The sequence shown here is derived from an EMBL/GenBank/DDBJ whole genome shotgun (WGS) entry which is preliminary data.</text>
</comment>